<comment type="cofactor">
    <cofactor evidence="3">
        <name>Mn(2+)</name>
        <dbReference type="ChEBI" id="CHEBI:29035"/>
    </cofactor>
</comment>
<dbReference type="GO" id="GO:0070179">
    <property type="term" value="P:D-serine biosynthetic process"/>
    <property type="evidence" value="ECO:0007669"/>
    <property type="project" value="TreeGrafter"/>
</dbReference>
<evidence type="ECO:0000256" key="1">
    <source>
        <dbReference type="ARBA" id="ARBA00001913"/>
    </source>
</evidence>
<keyword evidence="6" id="KW-0460">Magnesium</keyword>
<dbReference type="KEGG" id="tpar:AV541_00340"/>
<comment type="cofactor">
    <cofactor evidence="1">
        <name>Ca(2+)</name>
        <dbReference type="ChEBI" id="CHEBI:29108"/>
    </cofactor>
</comment>
<protein>
    <submittedName>
        <fullName evidence="10">Threonine dehydratase</fullName>
    </submittedName>
</protein>
<comment type="cofactor">
    <cofactor evidence="4">
        <name>Mg(2+)</name>
        <dbReference type="ChEBI" id="CHEBI:18420"/>
    </cofactor>
</comment>
<dbReference type="GO" id="GO:0030378">
    <property type="term" value="F:serine racemase activity"/>
    <property type="evidence" value="ECO:0007669"/>
    <property type="project" value="TreeGrafter"/>
</dbReference>
<evidence type="ECO:0000256" key="2">
    <source>
        <dbReference type="ARBA" id="ARBA00001933"/>
    </source>
</evidence>
<comment type="similarity">
    <text evidence="5">Belongs to the serine/threonine dehydratase family.</text>
</comment>
<keyword evidence="8" id="KW-0456">Lyase</keyword>
<comment type="cofactor">
    <cofactor evidence="2">
        <name>pyridoxal 5'-phosphate</name>
        <dbReference type="ChEBI" id="CHEBI:597326"/>
    </cofactor>
</comment>
<evidence type="ECO:0000313" key="11">
    <source>
        <dbReference type="Proteomes" id="UP000061630"/>
    </source>
</evidence>
<dbReference type="GO" id="GO:0003941">
    <property type="term" value="F:L-serine ammonia-lyase activity"/>
    <property type="evidence" value="ECO:0007669"/>
    <property type="project" value="TreeGrafter"/>
</dbReference>
<dbReference type="RefSeq" id="WP_060383991.1">
    <property type="nucleotide sequence ID" value="NZ_CP014141.1"/>
</dbReference>
<dbReference type="Pfam" id="PF00291">
    <property type="entry name" value="PALP"/>
    <property type="match status" value="1"/>
</dbReference>
<dbReference type="PROSITE" id="PS00165">
    <property type="entry name" value="DEHYDRATASE_SER_THR"/>
    <property type="match status" value="1"/>
</dbReference>
<dbReference type="AlphaFoldDB" id="A0A0X8D6T1"/>
<dbReference type="Proteomes" id="UP000061630">
    <property type="component" value="Chromosome"/>
</dbReference>
<dbReference type="GO" id="GO:0005524">
    <property type="term" value="F:ATP binding"/>
    <property type="evidence" value="ECO:0007669"/>
    <property type="project" value="TreeGrafter"/>
</dbReference>
<organism evidence="10 11">
    <name type="scientific">Thermus parvatiensis</name>
    <dbReference type="NCBI Taxonomy" id="456163"/>
    <lineage>
        <taxon>Bacteria</taxon>
        <taxon>Thermotogati</taxon>
        <taxon>Deinococcota</taxon>
        <taxon>Deinococci</taxon>
        <taxon>Thermales</taxon>
        <taxon>Thermaceae</taxon>
        <taxon>Thermus</taxon>
    </lineage>
</organism>
<gene>
    <name evidence="10" type="ORF">AV541_00340</name>
</gene>
<dbReference type="Gene3D" id="3.40.50.1100">
    <property type="match status" value="2"/>
</dbReference>
<reference evidence="10 11" key="1">
    <citation type="submission" date="2016-01" db="EMBL/GenBank/DDBJ databases">
        <title>Genome sequence of Thermus parvatiensis, a thermophile isolated from a hot water spring.</title>
        <authorList>
            <person name="Tripathi C."/>
            <person name="Lal R."/>
        </authorList>
    </citation>
    <scope>NUCLEOTIDE SEQUENCE [LARGE SCALE GENOMIC DNA]</scope>
    <source>
        <strain evidence="10 11">RL</strain>
    </source>
</reference>
<evidence type="ECO:0000256" key="8">
    <source>
        <dbReference type="ARBA" id="ARBA00023239"/>
    </source>
</evidence>
<feature type="domain" description="Tryptophan synthase beta chain-like PALP" evidence="9">
    <location>
        <begin position="16"/>
        <end position="301"/>
    </location>
</feature>
<evidence type="ECO:0000313" key="10">
    <source>
        <dbReference type="EMBL" id="AMA74878.1"/>
    </source>
</evidence>
<proteinExistence type="inferred from homology"/>
<dbReference type="InterPro" id="IPR001926">
    <property type="entry name" value="TrpB-like_PALP"/>
</dbReference>
<dbReference type="EMBL" id="CP014141">
    <property type="protein sequence ID" value="AMA74878.1"/>
    <property type="molecule type" value="Genomic_DNA"/>
</dbReference>
<name>A0A0X8D6T1_9DEIN</name>
<sequence>MPSLQDLYAAFRRIAPYTHRTPLLTSRLLDGLLGKRLLLKAEHLQKTGSFKARGALSKALTLKAPKGLLAVSSGNHAQGVAYAAKVLGVKALIVMPEDASPYKKACAWAYGAEVVDRGVTAKNREEVARALQEKTGYALIHPFDDPLVIAGQGTAGLELLAQAGKRGVFPEAVLAPVGGGGLLAGIATAVKALSPTTLVLGVEPEAADDARRSLEAGRILRLEAPPRTRADGVRTLSLGEHTFPILKEKADGILVVSEEALLEAERLLFTRTKQVVEPTGALPLAAVLEHGARLPQTLALLLSGGNRDFSP</sequence>
<dbReference type="InterPro" id="IPR000634">
    <property type="entry name" value="Ser/Thr_deHydtase_PyrdxlP-BS"/>
</dbReference>
<dbReference type="InterPro" id="IPR036052">
    <property type="entry name" value="TrpB-like_PALP_sf"/>
</dbReference>
<dbReference type="GO" id="GO:0000287">
    <property type="term" value="F:magnesium ion binding"/>
    <property type="evidence" value="ECO:0007669"/>
    <property type="project" value="TreeGrafter"/>
</dbReference>
<evidence type="ECO:0000259" key="9">
    <source>
        <dbReference type="Pfam" id="PF00291"/>
    </source>
</evidence>
<evidence type="ECO:0000256" key="5">
    <source>
        <dbReference type="ARBA" id="ARBA00010869"/>
    </source>
</evidence>
<dbReference type="PANTHER" id="PTHR43050">
    <property type="entry name" value="SERINE / THREONINE RACEMASE FAMILY MEMBER"/>
    <property type="match status" value="1"/>
</dbReference>
<evidence type="ECO:0000256" key="7">
    <source>
        <dbReference type="ARBA" id="ARBA00022898"/>
    </source>
</evidence>
<evidence type="ECO:0000256" key="3">
    <source>
        <dbReference type="ARBA" id="ARBA00001936"/>
    </source>
</evidence>
<evidence type="ECO:0000256" key="6">
    <source>
        <dbReference type="ARBA" id="ARBA00022842"/>
    </source>
</evidence>
<evidence type="ECO:0000256" key="4">
    <source>
        <dbReference type="ARBA" id="ARBA00001946"/>
    </source>
</evidence>
<dbReference type="PANTHER" id="PTHR43050:SF1">
    <property type="entry name" value="SERINE RACEMASE"/>
    <property type="match status" value="1"/>
</dbReference>
<dbReference type="GO" id="GO:0030170">
    <property type="term" value="F:pyridoxal phosphate binding"/>
    <property type="evidence" value="ECO:0007669"/>
    <property type="project" value="InterPro"/>
</dbReference>
<dbReference type="GO" id="GO:0018114">
    <property type="term" value="F:threonine racemase activity"/>
    <property type="evidence" value="ECO:0007669"/>
    <property type="project" value="TreeGrafter"/>
</dbReference>
<keyword evidence="7" id="KW-0663">Pyridoxal phosphate</keyword>
<accession>A0A0X8D6T1</accession>
<dbReference type="FunFam" id="3.40.50.1100:FF:000005">
    <property type="entry name" value="Threonine dehydratase catabolic"/>
    <property type="match status" value="1"/>
</dbReference>
<dbReference type="SUPFAM" id="SSF53686">
    <property type="entry name" value="Tryptophan synthase beta subunit-like PLP-dependent enzymes"/>
    <property type="match status" value="1"/>
</dbReference>
<dbReference type="CDD" id="cd01562">
    <property type="entry name" value="Thr-dehyd"/>
    <property type="match status" value="1"/>
</dbReference>